<comment type="caution">
    <text evidence="2">The sequence shown here is derived from an EMBL/GenBank/DDBJ whole genome shotgun (WGS) entry which is preliminary data.</text>
</comment>
<protein>
    <recommendedName>
        <fullName evidence="4">HCP-like protein</fullName>
    </recommendedName>
</protein>
<organism evidence="2 3">
    <name type="scientific">Physocladia obscura</name>
    <dbReference type="NCBI Taxonomy" id="109957"/>
    <lineage>
        <taxon>Eukaryota</taxon>
        <taxon>Fungi</taxon>
        <taxon>Fungi incertae sedis</taxon>
        <taxon>Chytridiomycota</taxon>
        <taxon>Chytridiomycota incertae sedis</taxon>
        <taxon>Chytridiomycetes</taxon>
        <taxon>Chytridiales</taxon>
        <taxon>Chytriomycetaceae</taxon>
        <taxon>Physocladia</taxon>
    </lineage>
</organism>
<dbReference type="Proteomes" id="UP001211907">
    <property type="component" value="Unassembled WGS sequence"/>
</dbReference>
<reference evidence="2" key="1">
    <citation type="submission" date="2020-05" db="EMBL/GenBank/DDBJ databases">
        <title>Phylogenomic resolution of chytrid fungi.</title>
        <authorList>
            <person name="Stajich J.E."/>
            <person name="Amses K."/>
            <person name="Simmons R."/>
            <person name="Seto K."/>
            <person name="Myers J."/>
            <person name="Bonds A."/>
            <person name="Quandt C.A."/>
            <person name="Barry K."/>
            <person name="Liu P."/>
            <person name="Grigoriev I."/>
            <person name="Longcore J.E."/>
            <person name="James T.Y."/>
        </authorList>
    </citation>
    <scope>NUCLEOTIDE SEQUENCE</scope>
    <source>
        <strain evidence="2">JEL0513</strain>
    </source>
</reference>
<dbReference type="PANTHER" id="PTHR11102">
    <property type="entry name" value="SEL-1-LIKE PROTEIN"/>
    <property type="match status" value="1"/>
</dbReference>
<sequence>MKDWVRDGDRPTLPTNGDAEAIPLICWNFIQKCWHQDPTQRPDFSVISATRSDWLYSNPELAALFVTDDMFSSTAFDSDIILSTIANSSPSESSALAPKELFEQGLTYFNGTGVNQDYTSAMRLFFQAGNKGYVDAQVRLGFMYDSGKGVLKDEKLAEEWYCKAVEQGNAAAKKNLNVMYFYGKGVLKR</sequence>
<dbReference type="InterPro" id="IPR050767">
    <property type="entry name" value="Sel1_AlgK"/>
</dbReference>
<proteinExistence type="inferred from homology"/>
<dbReference type="InterPro" id="IPR011009">
    <property type="entry name" value="Kinase-like_dom_sf"/>
</dbReference>
<evidence type="ECO:0000313" key="3">
    <source>
        <dbReference type="Proteomes" id="UP001211907"/>
    </source>
</evidence>
<evidence type="ECO:0008006" key="4">
    <source>
        <dbReference type="Google" id="ProtNLM"/>
    </source>
</evidence>
<accession>A0AAD5XFM2</accession>
<dbReference type="SUPFAM" id="SSF56112">
    <property type="entry name" value="Protein kinase-like (PK-like)"/>
    <property type="match status" value="1"/>
</dbReference>
<evidence type="ECO:0000313" key="2">
    <source>
        <dbReference type="EMBL" id="KAJ3112960.1"/>
    </source>
</evidence>
<gene>
    <name evidence="2" type="ORF">HK100_002146</name>
</gene>
<dbReference type="InterPro" id="IPR011990">
    <property type="entry name" value="TPR-like_helical_dom_sf"/>
</dbReference>
<dbReference type="SUPFAM" id="SSF81901">
    <property type="entry name" value="HCP-like"/>
    <property type="match status" value="1"/>
</dbReference>
<dbReference type="InterPro" id="IPR006597">
    <property type="entry name" value="Sel1-like"/>
</dbReference>
<dbReference type="AlphaFoldDB" id="A0AAD5XFM2"/>
<keyword evidence="3" id="KW-1185">Reference proteome</keyword>
<dbReference type="PANTHER" id="PTHR11102:SF160">
    <property type="entry name" value="ERAD-ASSOCIATED E3 UBIQUITIN-PROTEIN LIGASE COMPONENT HRD3"/>
    <property type="match status" value="1"/>
</dbReference>
<dbReference type="Gene3D" id="1.25.40.10">
    <property type="entry name" value="Tetratricopeptide repeat domain"/>
    <property type="match status" value="1"/>
</dbReference>
<dbReference type="EMBL" id="JADGJH010001487">
    <property type="protein sequence ID" value="KAJ3112960.1"/>
    <property type="molecule type" value="Genomic_DNA"/>
</dbReference>
<evidence type="ECO:0000256" key="1">
    <source>
        <dbReference type="ARBA" id="ARBA00038101"/>
    </source>
</evidence>
<dbReference type="Pfam" id="PF08238">
    <property type="entry name" value="Sel1"/>
    <property type="match status" value="3"/>
</dbReference>
<dbReference type="SMART" id="SM00671">
    <property type="entry name" value="SEL1"/>
    <property type="match status" value="2"/>
</dbReference>
<name>A0AAD5XFM2_9FUNG</name>
<dbReference type="Gene3D" id="1.10.510.10">
    <property type="entry name" value="Transferase(Phosphotransferase) domain 1"/>
    <property type="match status" value="1"/>
</dbReference>
<comment type="similarity">
    <text evidence="1">Belongs to the sel-1 family.</text>
</comment>